<gene>
    <name evidence="3" type="ORF">BUL40_14350</name>
</gene>
<dbReference type="InterPro" id="IPR012338">
    <property type="entry name" value="Beta-lactam/transpept-like"/>
</dbReference>
<protein>
    <submittedName>
        <fullName evidence="3">Serine hydrolase</fullName>
    </submittedName>
</protein>
<dbReference type="PROSITE" id="PS51257">
    <property type="entry name" value="PROKAR_LIPOPROTEIN"/>
    <property type="match status" value="1"/>
</dbReference>
<sequence length="367" mass="41021">MIKHLLVLISFVTLISCSTDGMDTVAENNPDETPIATELYFPSTTSAEWETLSETELNWNTNTGTELQTYLEEQNTKAFIILKNGKIVNEWYFNNFEADDSWYWASAGKTLTAFTVGIAQEKGYLDIADKTSDYLGTGWTSLTKEQEDKITIENQLTMTSGMDENAFTCVSSDCLNYIADAGNRWAYHNGPYTLLQDVVANATATNYNSFFNTELKSRIGMDGFWLNTEATNNVYFSTARSMARFGLLILNKGTWAEDPILEGQAFFEAMTTSSQNLNPAYGYLWWLNGKSTYMLPSSQEVFNGSLITTAPNDLISALGKNDQKLYVVPSENLVIIRLGDAANAENFALSTFDTDLWQLLSTYMGLD</sequence>
<evidence type="ECO:0000313" key="4">
    <source>
        <dbReference type="Proteomes" id="UP000191680"/>
    </source>
</evidence>
<keyword evidence="1" id="KW-0732">Signal</keyword>
<accession>A0A1V6LNJ9</accession>
<feature type="signal peptide" evidence="1">
    <location>
        <begin position="1"/>
        <end position="21"/>
    </location>
</feature>
<keyword evidence="4" id="KW-1185">Reference proteome</keyword>
<dbReference type="Pfam" id="PF00144">
    <property type="entry name" value="Beta-lactamase"/>
    <property type="match status" value="1"/>
</dbReference>
<dbReference type="PANTHER" id="PTHR43283:SF7">
    <property type="entry name" value="BETA-LACTAMASE-RELATED DOMAIN-CONTAINING PROTEIN"/>
    <property type="match status" value="1"/>
</dbReference>
<dbReference type="Gene3D" id="3.40.710.10">
    <property type="entry name" value="DD-peptidase/beta-lactamase superfamily"/>
    <property type="match status" value="1"/>
</dbReference>
<dbReference type="PANTHER" id="PTHR43283">
    <property type="entry name" value="BETA-LACTAMASE-RELATED"/>
    <property type="match status" value="1"/>
</dbReference>
<evidence type="ECO:0000256" key="1">
    <source>
        <dbReference type="SAM" id="SignalP"/>
    </source>
</evidence>
<name>A0A1V6LNJ9_9FLAO</name>
<feature type="chain" id="PRO_5013071049" evidence="1">
    <location>
        <begin position="22"/>
        <end position="367"/>
    </location>
</feature>
<proteinExistence type="predicted"/>
<dbReference type="InterPro" id="IPR050789">
    <property type="entry name" value="Diverse_Enzym_Activities"/>
</dbReference>
<dbReference type="RefSeq" id="WP_080319817.1">
    <property type="nucleotide sequence ID" value="NZ_MTBC01000011.1"/>
</dbReference>
<comment type="caution">
    <text evidence="3">The sequence shown here is derived from an EMBL/GenBank/DDBJ whole genome shotgun (WGS) entry which is preliminary data.</text>
</comment>
<dbReference type="OrthoDB" id="1185352at2"/>
<dbReference type="SUPFAM" id="SSF56601">
    <property type="entry name" value="beta-lactamase/transpeptidase-like"/>
    <property type="match status" value="1"/>
</dbReference>
<dbReference type="AlphaFoldDB" id="A0A1V6LNJ9"/>
<keyword evidence="3" id="KW-0378">Hydrolase</keyword>
<dbReference type="Proteomes" id="UP000191680">
    <property type="component" value="Unassembled WGS sequence"/>
</dbReference>
<feature type="domain" description="Beta-lactamase-related" evidence="2">
    <location>
        <begin position="78"/>
        <end position="337"/>
    </location>
</feature>
<reference evidence="3 4" key="1">
    <citation type="submission" date="2016-12" db="EMBL/GenBank/DDBJ databases">
        <authorList>
            <person name="Song W.-J."/>
            <person name="Kurnit D.M."/>
        </authorList>
    </citation>
    <scope>NUCLEOTIDE SEQUENCE [LARGE SCALE GENOMIC DNA]</scope>
    <source>
        <strain evidence="3 4">HSG9</strain>
    </source>
</reference>
<dbReference type="GO" id="GO:0016787">
    <property type="term" value="F:hydrolase activity"/>
    <property type="evidence" value="ECO:0007669"/>
    <property type="project" value="UniProtKB-KW"/>
</dbReference>
<evidence type="ECO:0000313" key="3">
    <source>
        <dbReference type="EMBL" id="OQD41774.1"/>
    </source>
</evidence>
<dbReference type="EMBL" id="MTBC01000011">
    <property type="protein sequence ID" value="OQD41774.1"/>
    <property type="molecule type" value="Genomic_DNA"/>
</dbReference>
<organism evidence="3 4">
    <name type="scientific">Croceivirga radicis</name>
    <dbReference type="NCBI Taxonomy" id="1929488"/>
    <lineage>
        <taxon>Bacteria</taxon>
        <taxon>Pseudomonadati</taxon>
        <taxon>Bacteroidota</taxon>
        <taxon>Flavobacteriia</taxon>
        <taxon>Flavobacteriales</taxon>
        <taxon>Flavobacteriaceae</taxon>
        <taxon>Croceivirga</taxon>
    </lineage>
</organism>
<dbReference type="InterPro" id="IPR001466">
    <property type="entry name" value="Beta-lactam-related"/>
</dbReference>
<evidence type="ECO:0000259" key="2">
    <source>
        <dbReference type="Pfam" id="PF00144"/>
    </source>
</evidence>